<keyword evidence="1" id="KW-0812">Transmembrane</keyword>
<keyword evidence="1" id="KW-1133">Transmembrane helix</keyword>
<dbReference type="AlphaFoldDB" id="A0A3M7TMK6"/>
<sequence length="124" mass="14033">MKKVLRALYSVLLFTAGVLHFVHERGFRKIVPKQLPFRKAIVLISGALEIVFAILLWVKKGQEITGKLLALFMVAIFPANVYMAKKKISFTPGKPTSPWILWLRLPLQIPLIIGALKLGRKKDD</sequence>
<evidence type="ECO:0000313" key="3">
    <source>
        <dbReference type="Proteomes" id="UP000278746"/>
    </source>
</evidence>
<reference evidence="2 3" key="1">
    <citation type="submission" date="2018-10" db="EMBL/GenBank/DDBJ databases">
        <title>Bacillus Keqinensis sp. nov., a moderately halophilic bacterium isolated from a saline-alkaline lake.</title>
        <authorList>
            <person name="Wang H."/>
        </authorList>
    </citation>
    <scope>NUCLEOTIDE SEQUENCE [LARGE SCALE GENOMIC DNA]</scope>
    <source>
        <strain evidence="2 3">KQ-3</strain>
    </source>
</reference>
<feature type="transmembrane region" description="Helical" evidence="1">
    <location>
        <begin position="99"/>
        <end position="118"/>
    </location>
</feature>
<gene>
    <name evidence="2" type="ORF">EBO34_15870</name>
</gene>
<comment type="caution">
    <text evidence="2">The sequence shown here is derived from an EMBL/GenBank/DDBJ whole genome shotgun (WGS) entry which is preliminary data.</text>
</comment>
<dbReference type="EMBL" id="RHIB01000003">
    <property type="protein sequence ID" value="RNA66692.1"/>
    <property type="molecule type" value="Genomic_DNA"/>
</dbReference>
<feature type="transmembrane region" description="Helical" evidence="1">
    <location>
        <begin position="40"/>
        <end position="58"/>
    </location>
</feature>
<name>A0A3M7TMK6_9BACI</name>
<dbReference type="PANTHER" id="PTHR36974">
    <property type="entry name" value="MEMBRANE PROTEIN-RELATED"/>
    <property type="match status" value="1"/>
</dbReference>
<dbReference type="Proteomes" id="UP000278746">
    <property type="component" value="Unassembled WGS sequence"/>
</dbReference>
<proteinExistence type="predicted"/>
<evidence type="ECO:0008006" key="4">
    <source>
        <dbReference type="Google" id="ProtNLM"/>
    </source>
</evidence>
<dbReference type="OrthoDB" id="327939at2"/>
<feature type="transmembrane region" description="Helical" evidence="1">
    <location>
        <begin position="65"/>
        <end position="84"/>
    </location>
</feature>
<keyword evidence="1" id="KW-0472">Membrane</keyword>
<dbReference type="PANTHER" id="PTHR36974:SF1">
    <property type="entry name" value="DOXX FAMILY MEMBRANE PROTEIN"/>
    <property type="match status" value="1"/>
</dbReference>
<dbReference type="RefSeq" id="WP_122900388.1">
    <property type="nucleotide sequence ID" value="NZ_RHIB01000003.1"/>
</dbReference>
<accession>A0A3M7TMK6</accession>
<keyword evidence="3" id="KW-1185">Reference proteome</keyword>
<evidence type="ECO:0000256" key="1">
    <source>
        <dbReference type="SAM" id="Phobius"/>
    </source>
</evidence>
<evidence type="ECO:0000313" key="2">
    <source>
        <dbReference type="EMBL" id="RNA66692.1"/>
    </source>
</evidence>
<protein>
    <recommendedName>
        <fullName evidence="4">DoxX family protein</fullName>
    </recommendedName>
</protein>
<organism evidence="2 3">
    <name type="scientific">Alteribacter keqinensis</name>
    <dbReference type="NCBI Taxonomy" id="2483800"/>
    <lineage>
        <taxon>Bacteria</taxon>
        <taxon>Bacillati</taxon>
        <taxon>Bacillota</taxon>
        <taxon>Bacilli</taxon>
        <taxon>Bacillales</taxon>
        <taxon>Bacillaceae</taxon>
        <taxon>Alteribacter</taxon>
    </lineage>
</organism>